<dbReference type="Pfam" id="PF25917">
    <property type="entry name" value="BSH_RND"/>
    <property type="match status" value="1"/>
</dbReference>
<evidence type="ECO:0000256" key="2">
    <source>
        <dbReference type="ARBA" id="ARBA00009477"/>
    </source>
</evidence>
<evidence type="ECO:0000256" key="4">
    <source>
        <dbReference type="SAM" id="Coils"/>
    </source>
</evidence>
<dbReference type="GO" id="GO:0015562">
    <property type="term" value="F:efflux transmembrane transporter activity"/>
    <property type="evidence" value="ECO:0007669"/>
    <property type="project" value="TreeGrafter"/>
</dbReference>
<organism evidence="9 10">
    <name type="scientific">Sporomusa ovata</name>
    <dbReference type="NCBI Taxonomy" id="2378"/>
    <lineage>
        <taxon>Bacteria</taxon>
        <taxon>Bacillati</taxon>
        <taxon>Bacillota</taxon>
        <taxon>Negativicutes</taxon>
        <taxon>Selenomonadales</taxon>
        <taxon>Sporomusaceae</taxon>
        <taxon>Sporomusa</taxon>
    </lineage>
</organism>
<dbReference type="Gene3D" id="2.40.50.100">
    <property type="match status" value="1"/>
</dbReference>
<dbReference type="Gene3D" id="1.10.287.470">
    <property type="entry name" value="Helix hairpin bin"/>
    <property type="match status" value="1"/>
</dbReference>
<dbReference type="Pfam" id="PF25954">
    <property type="entry name" value="Beta-barrel_RND_2"/>
    <property type="match status" value="1"/>
</dbReference>
<evidence type="ECO:0000256" key="5">
    <source>
        <dbReference type="SAM" id="Phobius"/>
    </source>
</evidence>
<keyword evidence="3" id="KW-0813">Transport</keyword>
<keyword evidence="5" id="KW-0812">Transmembrane</keyword>
<dbReference type="Pfam" id="PF25967">
    <property type="entry name" value="RND-MFP_C"/>
    <property type="match status" value="1"/>
</dbReference>
<dbReference type="Gene3D" id="2.40.420.20">
    <property type="match status" value="1"/>
</dbReference>
<dbReference type="InterPro" id="IPR058627">
    <property type="entry name" value="MdtA-like_C"/>
</dbReference>
<dbReference type="InterPro" id="IPR058625">
    <property type="entry name" value="MdtA-like_BSH"/>
</dbReference>
<evidence type="ECO:0000256" key="1">
    <source>
        <dbReference type="ARBA" id="ARBA00004196"/>
    </source>
</evidence>
<keyword evidence="5" id="KW-1133">Transmembrane helix</keyword>
<dbReference type="EMBL" id="CTRP01000014">
    <property type="protein sequence ID" value="CQR73873.1"/>
    <property type="molecule type" value="Genomic_DNA"/>
</dbReference>
<dbReference type="Gene3D" id="2.40.30.170">
    <property type="match status" value="1"/>
</dbReference>
<feature type="domain" description="Multidrug resistance protein MdtA-like C-terminal permuted SH3" evidence="8">
    <location>
        <begin position="299"/>
        <end position="357"/>
    </location>
</feature>
<accession>A0A0U1L438</accession>
<evidence type="ECO:0000313" key="9">
    <source>
        <dbReference type="EMBL" id="CQR73873.1"/>
    </source>
</evidence>
<comment type="subcellular location">
    <subcellularLocation>
        <location evidence="1">Cell envelope</location>
    </subcellularLocation>
</comment>
<dbReference type="InterPro" id="IPR006143">
    <property type="entry name" value="RND_pump_MFP"/>
</dbReference>
<dbReference type="NCBIfam" id="TIGR01730">
    <property type="entry name" value="RND_mfp"/>
    <property type="match status" value="1"/>
</dbReference>
<dbReference type="InterPro" id="IPR058792">
    <property type="entry name" value="Beta-barrel_RND_2"/>
</dbReference>
<keyword evidence="10" id="KW-1185">Reference proteome</keyword>
<proteinExistence type="inferred from homology"/>
<evidence type="ECO:0000256" key="3">
    <source>
        <dbReference type="ARBA" id="ARBA00022448"/>
    </source>
</evidence>
<feature type="domain" description="Multidrug resistance protein MdtA-like barrel-sandwich hybrid" evidence="6">
    <location>
        <begin position="78"/>
        <end position="212"/>
    </location>
</feature>
<keyword evidence="4" id="KW-0175">Coiled coil</keyword>
<evidence type="ECO:0000313" key="10">
    <source>
        <dbReference type="Proteomes" id="UP000049855"/>
    </source>
</evidence>
<evidence type="ECO:0000259" key="6">
    <source>
        <dbReference type="Pfam" id="PF25917"/>
    </source>
</evidence>
<feature type="transmembrane region" description="Helical" evidence="5">
    <location>
        <begin position="12"/>
        <end position="30"/>
    </location>
</feature>
<dbReference type="PANTHER" id="PTHR30469:SF15">
    <property type="entry name" value="HLYD FAMILY OF SECRETION PROTEINS"/>
    <property type="match status" value="1"/>
</dbReference>
<sequence>MQYNRLTGRKKWYGLMLTAVIICIVGSVLWQVNHRVMSTPDTKIPLVRTATVNAAGMSSTYTYSGEVRGRYESQLPFQVGGKIVKRNVELGSAVQTDEILMQLDPQDFRQTANSNSAQLAATQAQLTLAESNLSRYRQLYAQAAVSRAQLDQYQNAYDVALAAVRQATAQYEQGANKLEYTRLYADQPGVIAAINAEIGQVVSAGQTVLTIVRDGQREIEISVPENRLEELRQASQCKVAFWALPNVIVTGSIREIAPMASPTTRTYKVRISLVNPPPEVKLGMTAAVTVAAAGQQATAITIPRSALYQTGDVPGVWVVKNNIVSLRPVTVGVGSNDTIPVLAGLQSGETIVTTGVHKLRERQQIRLANGDRQ</sequence>
<name>A0A0U1L438_9FIRM</name>
<protein>
    <submittedName>
        <fullName evidence="9">Probable Co/Zn/Cd efflux system membrane fusion protein</fullName>
    </submittedName>
</protein>
<comment type="similarity">
    <text evidence="2">Belongs to the membrane fusion protein (MFP) (TC 8.A.1) family.</text>
</comment>
<gene>
    <name evidence="9" type="ORF">SpAn4DRAFT_0335</name>
</gene>
<dbReference type="SUPFAM" id="SSF111369">
    <property type="entry name" value="HlyD-like secretion proteins"/>
    <property type="match status" value="1"/>
</dbReference>
<evidence type="ECO:0000259" key="8">
    <source>
        <dbReference type="Pfam" id="PF25967"/>
    </source>
</evidence>
<dbReference type="AlphaFoldDB" id="A0A0U1L438"/>
<dbReference type="GO" id="GO:1990281">
    <property type="term" value="C:efflux pump complex"/>
    <property type="evidence" value="ECO:0007669"/>
    <property type="project" value="TreeGrafter"/>
</dbReference>
<feature type="coiled-coil region" evidence="4">
    <location>
        <begin position="119"/>
        <end position="170"/>
    </location>
</feature>
<reference evidence="10" key="1">
    <citation type="submission" date="2015-03" db="EMBL/GenBank/DDBJ databases">
        <authorList>
            <person name="Nijsse Bart"/>
        </authorList>
    </citation>
    <scope>NUCLEOTIDE SEQUENCE [LARGE SCALE GENOMIC DNA]</scope>
</reference>
<dbReference type="PANTHER" id="PTHR30469">
    <property type="entry name" value="MULTIDRUG RESISTANCE PROTEIN MDTA"/>
    <property type="match status" value="1"/>
</dbReference>
<evidence type="ECO:0000259" key="7">
    <source>
        <dbReference type="Pfam" id="PF25954"/>
    </source>
</evidence>
<feature type="domain" description="CusB-like beta-barrel" evidence="7">
    <location>
        <begin position="219"/>
        <end position="293"/>
    </location>
</feature>
<dbReference type="Proteomes" id="UP000049855">
    <property type="component" value="Unassembled WGS sequence"/>
</dbReference>
<keyword evidence="5" id="KW-0472">Membrane</keyword>